<dbReference type="PANTHER" id="PTHR37686:SF1">
    <property type="entry name" value="LD36006P"/>
    <property type="match status" value="1"/>
</dbReference>
<keyword evidence="4" id="KW-1185">Reference proteome</keyword>
<feature type="compositionally biased region" description="Low complexity" evidence="1">
    <location>
        <begin position="1133"/>
        <end position="1145"/>
    </location>
</feature>
<sequence>MTSREPVRGKLDLEIKLDTVSNGNVREVIEKIQSVAEKVLFHWRSFPIHLPASVVDNKTVFVKNLFKLPTFDELDALTTDCKGNPKFLSHNQLQSIKRKGQFNVPSVNFPGQIHVWKLNTFFQKGIDTAREEYLDGLAFALRFFVVFAPRLLIGDTLSVKDSLRSIKTDLFELLDLLVGLGKVYAPNLERRIQEERCKFLVAELKCKGDGAKEVGRYVRNQANKAMREKVTMAMERPPPIPYRFTTPVSLDVDLRLFDRDIFRKVGPPLARILEKSGRGWFLSFREKVIAELRTRKMMENEIEMEANIMVMDEYLKRVYNAIRSCDEIQTVGPDIDRLLIEQAQLYILMHRAVDTVALKMDAVLRDIKKFLVGNYPILSRDPVWMKVQMEKAQAKFCEENRWLPHEISLELFKQHFLKQHTYFISRDLAFMRDTEPVLRKELEADKIPCRVFEWKSRIWKPENYVITRCLHGQTETIPTIVSRVSTTITSPRSDPYHPVYNVKRMTTRVTTTRWPLWRLTNLILRTVTWILNVMYFLGYIVPWCSPLSIQALISKRPFLCDLELSQVNGTLCPKKSSVTLTLISRLIGIWRRVAKARTRFESQPDTGFLGKGCNRFLNRLWNYVFKGGLPSLLLLVFFPLGSIVVCLLSLVLAATAPVWMPLVVLVFHLLCVTTYDFDCPVPDRPRVGPLFFTVASLLVQGILQLIFCIMGALIVCPVISTFITLWTVCNYAVRLGWDSLMFYSLIKPKGRLPSGNSWIVKRIMGPGLAPDFFFEICAEQALIAFQIRLELEELNIFYQKTNQLITQPQTEFKLFFQACFQPFSAKLVETEGRYSDLIRETVAIRTSLEDKVMKRRRELETGLNVSTRSRIRMRKPQLERTLLAACKMAQSFYPERIFSRMVSAEEIRTFWESRGLDPDDWMNLCILLMCEIFCQDFLTPLEDGDVYFNLQMTMKGSPIPTDMFISSIEDEFWAGDVPVTMSKVKYQIHSPFLDISAFNPMTRSPYIVEDNISIHLPIPLPILHPAYISVIIHNRETDNPFTVDNPICQAILKALQDSGPMLNQDCISLDIESSLSSSEDTNARSTPTREDVIGIDSPSPLSLGQPLQQQHTHLHSQRSQSQHIPIPSPIPIPTAAASASPSITHQFPSSSSPVRQLPLHKSRHRRTSGSSGDILGHSSSSMSGNNIHGSGNNNGHSSKASLASPEEINLEEVVLATYGTSV</sequence>
<comment type="caution">
    <text evidence="3">The sequence shown here is derived from an EMBL/GenBank/DDBJ whole genome shotgun (WGS) entry which is preliminary data.</text>
</comment>
<keyword evidence="2" id="KW-0812">Transmembrane</keyword>
<dbReference type="OrthoDB" id="10003277at2759"/>
<evidence type="ECO:0000256" key="2">
    <source>
        <dbReference type="SAM" id="Phobius"/>
    </source>
</evidence>
<dbReference type="Proteomes" id="UP000708208">
    <property type="component" value="Unassembled WGS sequence"/>
</dbReference>
<dbReference type="InterPro" id="IPR057435">
    <property type="entry name" value="Lips"/>
</dbReference>
<organism evidence="3 4">
    <name type="scientific">Allacma fusca</name>
    <dbReference type="NCBI Taxonomy" id="39272"/>
    <lineage>
        <taxon>Eukaryota</taxon>
        <taxon>Metazoa</taxon>
        <taxon>Ecdysozoa</taxon>
        <taxon>Arthropoda</taxon>
        <taxon>Hexapoda</taxon>
        <taxon>Collembola</taxon>
        <taxon>Symphypleona</taxon>
        <taxon>Sminthuridae</taxon>
        <taxon>Allacma</taxon>
    </lineage>
</organism>
<dbReference type="AlphaFoldDB" id="A0A8J2JFL5"/>
<feature type="transmembrane region" description="Helical" evidence="2">
    <location>
        <begin position="632"/>
        <end position="652"/>
    </location>
</feature>
<feature type="transmembrane region" description="Helical" evidence="2">
    <location>
        <begin position="658"/>
        <end position="677"/>
    </location>
</feature>
<feature type="compositionally biased region" description="Basic residues" evidence="1">
    <location>
        <begin position="1158"/>
        <end position="1167"/>
    </location>
</feature>
<feature type="compositionally biased region" description="Low complexity" evidence="1">
    <location>
        <begin position="1168"/>
        <end position="1198"/>
    </location>
</feature>
<reference evidence="3" key="1">
    <citation type="submission" date="2021-06" db="EMBL/GenBank/DDBJ databases">
        <authorList>
            <person name="Hodson N. C."/>
            <person name="Mongue J. A."/>
            <person name="Jaron S. K."/>
        </authorList>
    </citation>
    <scope>NUCLEOTIDE SEQUENCE</scope>
</reference>
<feature type="region of interest" description="Disordered" evidence="1">
    <location>
        <begin position="1074"/>
        <end position="1204"/>
    </location>
</feature>
<dbReference type="PANTHER" id="PTHR37686">
    <property type="entry name" value="LD36006P"/>
    <property type="match status" value="1"/>
</dbReference>
<keyword evidence="2" id="KW-1133">Transmembrane helix</keyword>
<gene>
    <name evidence="3" type="ORF">AFUS01_LOCUS18</name>
</gene>
<feature type="compositionally biased region" description="Low complexity" evidence="1">
    <location>
        <begin position="1097"/>
        <end position="1110"/>
    </location>
</feature>
<evidence type="ECO:0000313" key="3">
    <source>
        <dbReference type="EMBL" id="CAG7629029.1"/>
    </source>
</evidence>
<evidence type="ECO:0000313" key="4">
    <source>
        <dbReference type="Proteomes" id="UP000708208"/>
    </source>
</evidence>
<keyword evidence="2" id="KW-0472">Membrane</keyword>
<protein>
    <submittedName>
        <fullName evidence="3">Uncharacterized protein</fullName>
    </submittedName>
</protein>
<evidence type="ECO:0000256" key="1">
    <source>
        <dbReference type="SAM" id="MobiDB-lite"/>
    </source>
</evidence>
<accession>A0A8J2JFL5</accession>
<proteinExistence type="predicted"/>
<name>A0A8J2JFL5_9HEXA</name>
<feature type="transmembrane region" description="Helical" evidence="2">
    <location>
        <begin position="689"/>
        <end position="715"/>
    </location>
</feature>
<dbReference type="Pfam" id="PF25228">
    <property type="entry name" value="Lips"/>
    <property type="match status" value="1"/>
</dbReference>
<dbReference type="EMBL" id="CAJVCH010000001">
    <property type="protein sequence ID" value="CAG7629029.1"/>
    <property type="molecule type" value="Genomic_DNA"/>
</dbReference>